<evidence type="ECO:0000313" key="2">
    <source>
        <dbReference type="EMBL" id="RVU00539.1"/>
    </source>
</evidence>
<keyword evidence="2" id="KW-0645">Protease</keyword>
<feature type="transmembrane region" description="Helical" evidence="1">
    <location>
        <begin position="97"/>
        <end position="116"/>
    </location>
</feature>
<accession>A0A437MSB5</accession>
<keyword evidence="1" id="KW-1133">Transmembrane helix</keyword>
<dbReference type="InterPro" id="IPR043504">
    <property type="entry name" value="Peptidase_S1_PA_chymotrypsin"/>
</dbReference>
<keyword evidence="1" id="KW-0472">Membrane</keyword>
<dbReference type="InterPro" id="IPR009003">
    <property type="entry name" value="Peptidase_S1_PA"/>
</dbReference>
<dbReference type="InterPro" id="IPR001940">
    <property type="entry name" value="Peptidase_S1C"/>
</dbReference>
<dbReference type="PRINTS" id="PR00834">
    <property type="entry name" value="PROTEASES2C"/>
</dbReference>
<dbReference type="AlphaFoldDB" id="A0A437MSB5"/>
<dbReference type="Pfam" id="PF13365">
    <property type="entry name" value="Trypsin_2"/>
    <property type="match status" value="1"/>
</dbReference>
<dbReference type="PANTHER" id="PTHR43019">
    <property type="entry name" value="SERINE ENDOPROTEASE DEGS"/>
    <property type="match status" value="1"/>
</dbReference>
<dbReference type="GO" id="GO:0006508">
    <property type="term" value="P:proteolysis"/>
    <property type="evidence" value="ECO:0007669"/>
    <property type="project" value="UniProtKB-KW"/>
</dbReference>
<proteinExistence type="predicted"/>
<gene>
    <name evidence="2" type="ORF">EOD41_11085</name>
</gene>
<dbReference type="RefSeq" id="WP_127704881.1">
    <property type="nucleotide sequence ID" value="NZ_SACK01000004.1"/>
</dbReference>
<evidence type="ECO:0000256" key="1">
    <source>
        <dbReference type="SAM" id="Phobius"/>
    </source>
</evidence>
<evidence type="ECO:0000313" key="3">
    <source>
        <dbReference type="Proteomes" id="UP000282759"/>
    </source>
</evidence>
<organism evidence="2 3">
    <name type="scientific">Mucilaginibacter limnophilus</name>
    <dbReference type="NCBI Taxonomy" id="1932778"/>
    <lineage>
        <taxon>Bacteria</taxon>
        <taxon>Pseudomonadati</taxon>
        <taxon>Bacteroidota</taxon>
        <taxon>Sphingobacteriia</taxon>
        <taxon>Sphingobacteriales</taxon>
        <taxon>Sphingobacteriaceae</taxon>
        <taxon>Mucilaginibacter</taxon>
    </lineage>
</organism>
<dbReference type="EMBL" id="SACK01000004">
    <property type="protein sequence ID" value="RVU00539.1"/>
    <property type="molecule type" value="Genomic_DNA"/>
</dbReference>
<reference evidence="2 3" key="1">
    <citation type="submission" date="2019-01" db="EMBL/GenBank/DDBJ databases">
        <authorList>
            <person name="Chen W.-M."/>
        </authorList>
    </citation>
    <scope>NUCLEOTIDE SEQUENCE [LARGE SCALE GENOMIC DNA]</scope>
    <source>
        <strain evidence="2 3">YBJ-36</strain>
    </source>
</reference>
<dbReference type="OrthoDB" id="9766361at2"/>
<sequence length="370" mass="41284">MSDRNLTEAIDRYLNGEMQGEELLRFEDLRRNNPDIDRQIAEHKSFLAALKHYGERLQLEERLNAIHEEIDVHTLKEELQIKPNWIIQLWRHHHSKISVAASIAIFAVLITLFFTGNLKRNDPAYMQLRQEIAQVKQSTAILGRQNRNLDNKVNAVKAAIKNTNPGSFAGTGFALTSNGYLVTNYHVVKGADSVYVQNADGESFHAKIIYTEPQNDIAFLQINDESFKPLGSVPYNIRKGKSDLGEDVFTVGYPSDAIRFSPGYLTSPSGFDGDSTAYEVSIAARPGNSGGPLLDTRGNLIGIISGKQSKYETSSFAKKSSYLMEAIQNIPADSLSKPLTLNSRNGLAGLSRTQQIKKLQNFIFMVKVYN</sequence>
<name>A0A437MSB5_9SPHI</name>
<keyword evidence="3" id="KW-1185">Reference proteome</keyword>
<dbReference type="GO" id="GO:0004252">
    <property type="term" value="F:serine-type endopeptidase activity"/>
    <property type="evidence" value="ECO:0007669"/>
    <property type="project" value="InterPro"/>
</dbReference>
<dbReference type="PANTHER" id="PTHR43019:SF23">
    <property type="entry name" value="PROTEASE DO-LIKE 5, CHLOROPLASTIC"/>
    <property type="match status" value="1"/>
</dbReference>
<dbReference type="Proteomes" id="UP000282759">
    <property type="component" value="Unassembled WGS sequence"/>
</dbReference>
<protein>
    <submittedName>
        <fullName evidence="2">Serine protease</fullName>
    </submittedName>
</protein>
<keyword evidence="1" id="KW-0812">Transmembrane</keyword>
<dbReference type="SUPFAM" id="SSF50494">
    <property type="entry name" value="Trypsin-like serine proteases"/>
    <property type="match status" value="1"/>
</dbReference>
<dbReference type="Gene3D" id="2.40.10.10">
    <property type="entry name" value="Trypsin-like serine proteases"/>
    <property type="match status" value="2"/>
</dbReference>
<keyword evidence="2" id="KW-0378">Hydrolase</keyword>
<comment type="caution">
    <text evidence="2">The sequence shown here is derived from an EMBL/GenBank/DDBJ whole genome shotgun (WGS) entry which is preliminary data.</text>
</comment>